<dbReference type="PANTHER" id="PTHR47431">
    <property type="entry name" value="ZN(II)2CYS6 TRANSCRIPTION FACTOR (EUROFUNG)-RELATED"/>
    <property type="match status" value="1"/>
</dbReference>
<dbReference type="GO" id="GO:0003677">
    <property type="term" value="F:DNA binding"/>
    <property type="evidence" value="ECO:0007669"/>
    <property type="project" value="InterPro"/>
</dbReference>
<name>C4JG11_UNCRE</name>
<dbReference type="KEGG" id="ure:UREG_01091"/>
<feature type="domain" description="Xylanolytic transcriptional activator regulatory" evidence="2">
    <location>
        <begin position="8"/>
        <end position="181"/>
    </location>
</feature>
<dbReference type="Proteomes" id="UP000002058">
    <property type="component" value="Unassembled WGS sequence"/>
</dbReference>
<dbReference type="VEuPathDB" id="FungiDB:UREG_01091"/>
<dbReference type="RefSeq" id="XP_002541575.1">
    <property type="nucleotide sequence ID" value="XM_002541529.1"/>
</dbReference>
<dbReference type="Pfam" id="PF04082">
    <property type="entry name" value="Fungal_trans"/>
    <property type="match status" value="1"/>
</dbReference>
<accession>C4JG11</accession>
<dbReference type="GeneID" id="8440340"/>
<evidence type="ECO:0000259" key="2">
    <source>
        <dbReference type="Pfam" id="PF04082"/>
    </source>
</evidence>
<dbReference type="eggNOG" id="ENOG502QVKR">
    <property type="taxonomic scope" value="Eukaryota"/>
</dbReference>
<evidence type="ECO:0000313" key="4">
    <source>
        <dbReference type="Proteomes" id="UP000002058"/>
    </source>
</evidence>
<dbReference type="STRING" id="336963.C4JG11"/>
<sequence>MPFDNLLDRYYSFFHDAHPCVLPKRYLLDRLEKDPLSFEALVLVMRYIGSLFDPSTQSELLEQEMLQALAPTLNHQVLLTGYHVQSLLLYIITLYGCNKIEKAAELMEKSIQIALGLGMQLEEFAVQHGEGDPVLEESWRRTWWQLYIIDSYITGGTRTFPAKTSYVEITALLPCEGDNYESGF</sequence>
<reference evidence="4" key="1">
    <citation type="journal article" date="2009" name="Genome Res.">
        <title>Comparative genomic analyses of the human fungal pathogens Coccidioides and their relatives.</title>
        <authorList>
            <person name="Sharpton T.J."/>
            <person name="Stajich J.E."/>
            <person name="Rounsley S.D."/>
            <person name="Gardner M.J."/>
            <person name="Wortman J.R."/>
            <person name="Jordar V.S."/>
            <person name="Maiti R."/>
            <person name="Kodira C.D."/>
            <person name="Neafsey D.E."/>
            <person name="Zeng Q."/>
            <person name="Hung C.-Y."/>
            <person name="McMahan C."/>
            <person name="Muszewska A."/>
            <person name="Grynberg M."/>
            <person name="Mandel M.A."/>
            <person name="Kellner E.M."/>
            <person name="Barker B.M."/>
            <person name="Galgiani J.N."/>
            <person name="Orbach M.J."/>
            <person name="Kirkland T.N."/>
            <person name="Cole G.T."/>
            <person name="Henn M.R."/>
            <person name="Birren B.W."/>
            <person name="Taylor J.W."/>
        </authorList>
    </citation>
    <scope>NUCLEOTIDE SEQUENCE [LARGE SCALE GENOMIC DNA]</scope>
    <source>
        <strain evidence="4">UAMH 1704</strain>
    </source>
</reference>
<keyword evidence="4" id="KW-1185">Reference proteome</keyword>
<gene>
    <name evidence="3" type="ORF">UREG_01091</name>
</gene>
<dbReference type="InterPro" id="IPR007219">
    <property type="entry name" value="XnlR_reg_dom"/>
</dbReference>
<evidence type="ECO:0000256" key="1">
    <source>
        <dbReference type="ARBA" id="ARBA00023242"/>
    </source>
</evidence>
<dbReference type="GO" id="GO:0006351">
    <property type="term" value="P:DNA-templated transcription"/>
    <property type="evidence" value="ECO:0007669"/>
    <property type="project" value="InterPro"/>
</dbReference>
<dbReference type="OMA" id="PCEGDNY"/>
<keyword evidence="1" id="KW-0539">Nucleus</keyword>
<dbReference type="InParanoid" id="C4JG11"/>
<organism evidence="3 4">
    <name type="scientific">Uncinocarpus reesii (strain UAMH 1704)</name>
    <dbReference type="NCBI Taxonomy" id="336963"/>
    <lineage>
        <taxon>Eukaryota</taxon>
        <taxon>Fungi</taxon>
        <taxon>Dikarya</taxon>
        <taxon>Ascomycota</taxon>
        <taxon>Pezizomycotina</taxon>
        <taxon>Eurotiomycetes</taxon>
        <taxon>Eurotiomycetidae</taxon>
        <taxon>Onygenales</taxon>
        <taxon>Onygenaceae</taxon>
        <taxon>Uncinocarpus</taxon>
    </lineage>
</organism>
<dbReference type="OrthoDB" id="2399539at2759"/>
<dbReference type="AlphaFoldDB" id="C4JG11"/>
<dbReference type="PANTHER" id="PTHR47431:SF4">
    <property type="entry name" value="ZN(II)2CYS6 TRANSCRIPTION FACTOR (EUROFUNG)"/>
    <property type="match status" value="1"/>
</dbReference>
<proteinExistence type="predicted"/>
<dbReference type="CDD" id="cd12148">
    <property type="entry name" value="fungal_TF_MHR"/>
    <property type="match status" value="1"/>
</dbReference>
<dbReference type="HOGENOM" id="CLU_1469273_0_0_1"/>
<dbReference type="EMBL" id="CH476615">
    <property type="protein sequence ID" value="EEP76242.1"/>
    <property type="molecule type" value="Genomic_DNA"/>
</dbReference>
<dbReference type="GO" id="GO:0008270">
    <property type="term" value="F:zinc ion binding"/>
    <property type="evidence" value="ECO:0007669"/>
    <property type="project" value="InterPro"/>
</dbReference>
<evidence type="ECO:0000313" key="3">
    <source>
        <dbReference type="EMBL" id="EEP76242.1"/>
    </source>
</evidence>
<protein>
    <recommendedName>
        <fullName evidence="2">Xylanolytic transcriptional activator regulatory domain-containing protein</fullName>
    </recommendedName>
</protein>